<evidence type="ECO:0000313" key="2">
    <source>
        <dbReference type="EMBL" id="QCU75805.1"/>
    </source>
</evidence>
<evidence type="ECO:0000313" key="3">
    <source>
        <dbReference type="Proteomes" id="UP000310065"/>
    </source>
</evidence>
<dbReference type="KEGG" id="pdv:FFU37_15635"/>
<protein>
    <recommendedName>
        <fullName evidence="4">Porin domain-containing protein</fullName>
    </recommendedName>
</protein>
<name>A0A4V1HDS6_9GAMM</name>
<proteinExistence type="predicted"/>
<dbReference type="AlphaFoldDB" id="A0A4V1HDS6"/>
<keyword evidence="1" id="KW-0732">Signal</keyword>
<dbReference type="RefSeq" id="WP_138489872.1">
    <property type="nucleotide sequence ID" value="NZ_CP040558.1"/>
</dbReference>
<organism evidence="2 3">
    <name type="scientific">Pseudoalteromonas distincta</name>
    <dbReference type="NCBI Taxonomy" id="77608"/>
    <lineage>
        <taxon>Bacteria</taxon>
        <taxon>Pseudomonadati</taxon>
        <taxon>Pseudomonadota</taxon>
        <taxon>Gammaproteobacteria</taxon>
        <taxon>Alteromonadales</taxon>
        <taxon>Pseudoalteromonadaceae</taxon>
        <taxon>Pseudoalteromonas</taxon>
    </lineage>
</organism>
<dbReference type="InterPro" id="IPR023614">
    <property type="entry name" value="Porin_dom_sf"/>
</dbReference>
<evidence type="ECO:0000256" key="1">
    <source>
        <dbReference type="SAM" id="SignalP"/>
    </source>
</evidence>
<reference evidence="2 3" key="1">
    <citation type="submission" date="2019-05" db="EMBL/GenBank/DDBJ databases">
        <title>Complete genome sequence of Pseudoalteromonas sp. 16-SW-7(T) isolated from the Okhotsk Sea, Russia.</title>
        <authorList>
            <person name="Nguyen T.H."/>
            <person name="Nedashkovskaya O.I."/>
            <person name="Kim S.-G."/>
        </authorList>
    </citation>
    <scope>NUCLEOTIDE SEQUENCE [LARGE SCALE GENOMIC DNA]</scope>
    <source>
        <strain evidence="2 3">16-SW-7</strain>
    </source>
</reference>
<dbReference type="SUPFAM" id="SSF56935">
    <property type="entry name" value="Porins"/>
    <property type="match status" value="1"/>
</dbReference>
<dbReference type="GeneID" id="88777096"/>
<dbReference type="EMBL" id="CP040558">
    <property type="protein sequence ID" value="QCU75805.1"/>
    <property type="molecule type" value="Genomic_DNA"/>
</dbReference>
<feature type="signal peptide" evidence="1">
    <location>
        <begin position="1"/>
        <end position="22"/>
    </location>
</feature>
<dbReference type="Proteomes" id="UP000310065">
    <property type="component" value="Chromosome L1"/>
</dbReference>
<gene>
    <name evidence="2" type="ORF">FFU37_15635</name>
</gene>
<sequence>MRYKISWCLLFTTMLTHFSAFSNELEFSGYARVIGGYLDEKNVEFKGYEDSIKFSPSSLIGFQGEYQFDDKWSATAQVLLRSNNTTASDNSGLEWLYLTYTPTDNIQIKLGKLRTPFFTMSDFSDVGFAYPWINPPQQVYDTYLFKTFNGIDAVYKFGAENFDLSFEGYYGEESGDIGIGALRTGFEVDNLLGFIGKINIENLEFRVSRYNGNIKLDIDEIRQLENVLNSLNFTKSASSVKTKGRAHADQFGVIYDNLDYFFRGEWVRIKTDLGIVPIIQSYYLTAGVNHAPFTYHLTFADSDVETRSAENEIPLGINSDLDQLAYGYNRIFDESTPDSIKSWTVGVRWDVLPNLALKAEFSTLEGDDVKDSFFVTPDDSDFDKKTNLYLIGLDWVF</sequence>
<dbReference type="Gene3D" id="2.40.160.10">
    <property type="entry name" value="Porin"/>
    <property type="match status" value="1"/>
</dbReference>
<feature type="chain" id="PRO_5020654563" description="Porin domain-containing protein" evidence="1">
    <location>
        <begin position="23"/>
        <end position="397"/>
    </location>
</feature>
<evidence type="ECO:0008006" key="4">
    <source>
        <dbReference type="Google" id="ProtNLM"/>
    </source>
</evidence>
<accession>A0A4V1HDS6</accession>